<dbReference type="AlphaFoldDB" id="A0AAW0W3F2"/>
<reference evidence="3 4" key="1">
    <citation type="journal article" date="2024" name="BMC Genomics">
        <title>Genome assembly of redclaw crayfish (Cherax quadricarinatus) provides insights into its immune adaptation and hypoxia tolerance.</title>
        <authorList>
            <person name="Liu Z."/>
            <person name="Zheng J."/>
            <person name="Li H."/>
            <person name="Fang K."/>
            <person name="Wang S."/>
            <person name="He J."/>
            <person name="Zhou D."/>
            <person name="Weng S."/>
            <person name="Chi M."/>
            <person name="Gu Z."/>
            <person name="He J."/>
            <person name="Li F."/>
            <person name="Wang M."/>
        </authorList>
    </citation>
    <scope>NUCLEOTIDE SEQUENCE [LARGE SCALE GENOMIC DNA]</scope>
    <source>
        <strain evidence="3">ZL_2023a</strain>
    </source>
</reference>
<dbReference type="Proteomes" id="UP001445076">
    <property type="component" value="Unassembled WGS sequence"/>
</dbReference>
<name>A0AAW0W3F2_CHEQU</name>
<accession>A0AAW0W3F2</accession>
<comment type="caution">
    <text evidence="3">The sequence shown here is derived from an EMBL/GenBank/DDBJ whole genome shotgun (WGS) entry which is preliminary data.</text>
</comment>
<evidence type="ECO:0000256" key="2">
    <source>
        <dbReference type="SAM" id="SignalP"/>
    </source>
</evidence>
<dbReference type="EMBL" id="JARKIK010000088">
    <property type="protein sequence ID" value="KAK8723732.1"/>
    <property type="molecule type" value="Genomic_DNA"/>
</dbReference>
<feature type="signal peptide" evidence="2">
    <location>
        <begin position="1"/>
        <end position="18"/>
    </location>
</feature>
<proteinExistence type="inferred from homology"/>
<evidence type="ECO:0000256" key="1">
    <source>
        <dbReference type="ARBA" id="ARBA00009817"/>
    </source>
</evidence>
<dbReference type="SUPFAM" id="SSF55136">
    <property type="entry name" value="Probable bacterial effector-binding domain"/>
    <property type="match status" value="1"/>
</dbReference>
<dbReference type="InterPro" id="IPR011256">
    <property type="entry name" value="Reg_factor_effector_dom_sf"/>
</dbReference>
<feature type="chain" id="PRO_5043620553" evidence="2">
    <location>
        <begin position="19"/>
        <end position="205"/>
    </location>
</feature>
<protein>
    <submittedName>
        <fullName evidence="3">Uncharacterized protein</fullName>
    </submittedName>
</protein>
<dbReference type="Pfam" id="PF04832">
    <property type="entry name" value="SOUL"/>
    <property type="match status" value="1"/>
</dbReference>
<comment type="similarity">
    <text evidence="1">Belongs to the HEBP family.</text>
</comment>
<dbReference type="InterPro" id="IPR006917">
    <property type="entry name" value="SOUL_heme-bd"/>
</dbReference>
<evidence type="ECO:0000313" key="3">
    <source>
        <dbReference type="EMBL" id="KAK8723732.1"/>
    </source>
</evidence>
<organism evidence="3 4">
    <name type="scientific">Cherax quadricarinatus</name>
    <name type="common">Australian red claw crayfish</name>
    <dbReference type="NCBI Taxonomy" id="27406"/>
    <lineage>
        <taxon>Eukaryota</taxon>
        <taxon>Metazoa</taxon>
        <taxon>Ecdysozoa</taxon>
        <taxon>Arthropoda</taxon>
        <taxon>Crustacea</taxon>
        <taxon>Multicrustacea</taxon>
        <taxon>Malacostraca</taxon>
        <taxon>Eumalacostraca</taxon>
        <taxon>Eucarida</taxon>
        <taxon>Decapoda</taxon>
        <taxon>Pleocyemata</taxon>
        <taxon>Astacidea</taxon>
        <taxon>Parastacoidea</taxon>
        <taxon>Parastacidae</taxon>
        <taxon>Cherax</taxon>
    </lineage>
</organism>
<gene>
    <name evidence="3" type="ORF">OTU49_011516</name>
</gene>
<sequence length="205" mass="24050">MRWLVVCTLLLTTTAARANFLDELWEHLMDIFRTFESVPYKVTRTAPGYEERLYEEQKWVCTQETKKSDPLNSLFWRLFQYISGHNHNSEYIAMTVPVTTEFTIQSASDKTYTMCYYLGLQHQDDPPAPLNSQVFIQERPQMTVLTRTVGGYLTSESDWMEEAGKLAAVIQENGETVSLNHMYWAGYDSPWKFWSRRNEVWFPVS</sequence>
<keyword evidence="4" id="KW-1185">Reference proteome</keyword>
<dbReference type="Gene3D" id="3.20.80.10">
    <property type="entry name" value="Regulatory factor, effector binding domain"/>
    <property type="match status" value="1"/>
</dbReference>
<dbReference type="PANTHER" id="PTHR11220">
    <property type="entry name" value="HEME-BINDING PROTEIN-RELATED"/>
    <property type="match status" value="1"/>
</dbReference>
<dbReference type="FunFam" id="3.20.80.10:FF:000002">
    <property type="entry name" value="Heme-binding protein 2"/>
    <property type="match status" value="1"/>
</dbReference>
<evidence type="ECO:0000313" key="4">
    <source>
        <dbReference type="Proteomes" id="UP001445076"/>
    </source>
</evidence>
<keyword evidence="2" id="KW-0732">Signal</keyword>
<dbReference type="PANTHER" id="PTHR11220:SF73">
    <property type="entry name" value="HEME-BINDING PROTEIN 2"/>
    <property type="match status" value="1"/>
</dbReference>